<dbReference type="Gene3D" id="3.30.420.10">
    <property type="entry name" value="Ribonuclease H-like superfamily/Ribonuclease H"/>
    <property type="match status" value="1"/>
</dbReference>
<sequence>MSNTTPTPKQYSHWNVELKAFAVERYMETMSFHVTIRDVVSKFNPLNHPINHSLSSGKPSLGKKGQSGTLTQKSQVEIVTQDERGSRMRCSSTACENPYKCHHTNRREGETKRGDNQASSLKEGHSWCAFFEKGIIGPYFFEENGVTTSINSERYIVMLERFLADLKRLFPSNWQMWFQQDGATHHAAQKSLDWLRVDFKSRIIIRKCEIEWPPYSLDLSPQIFSCGAILKTGYTRTTPRHWWN</sequence>
<organism evidence="2 3">
    <name type="scientific">Oopsacas minuta</name>
    <dbReference type="NCBI Taxonomy" id="111878"/>
    <lineage>
        <taxon>Eukaryota</taxon>
        <taxon>Metazoa</taxon>
        <taxon>Porifera</taxon>
        <taxon>Hexactinellida</taxon>
        <taxon>Hexasterophora</taxon>
        <taxon>Lyssacinosida</taxon>
        <taxon>Leucopsacidae</taxon>
        <taxon>Oopsacas</taxon>
    </lineage>
</organism>
<dbReference type="GO" id="GO:0003676">
    <property type="term" value="F:nucleic acid binding"/>
    <property type="evidence" value="ECO:0007669"/>
    <property type="project" value="InterPro"/>
</dbReference>
<evidence type="ECO:0000313" key="3">
    <source>
        <dbReference type="Proteomes" id="UP001165289"/>
    </source>
</evidence>
<evidence type="ECO:0000256" key="1">
    <source>
        <dbReference type="SAM" id="MobiDB-lite"/>
    </source>
</evidence>
<accession>A0AAV7KKZ2</accession>
<dbReference type="PANTHER" id="PTHR47326:SF1">
    <property type="entry name" value="HTH PSQ-TYPE DOMAIN-CONTAINING PROTEIN"/>
    <property type="match status" value="1"/>
</dbReference>
<gene>
    <name evidence="2" type="ORF">LOD99_13338</name>
</gene>
<protein>
    <recommendedName>
        <fullName evidence="4">Transposase</fullName>
    </recommendedName>
</protein>
<evidence type="ECO:0008006" key="4">
    <source>
        <dbReference type="Google" id="ProtNLM"/>
    </source>
</evidence>
<name>A0AAV7KKZ2_9METZ</name>
<dbReference type="AlphaFoldDB" id="A0AAV7KKZ2"/>
<dbReference type="PANTHER" id="PTHR47326">
    <property type="entry name" value="TRANSPOSABLE ELEMENT TC3 TRANSPOSASE-LIKE PROTEIN"/>
    <property type="match status" value="1"/>
</dbReference>
<feature type="compositionally biased region" description="Low complexity" evidence="1">
    <location>
        <begin position="53"/>
        <end position="68"/>
    </location>
</feature>
<feature type="region of interest" description="Disordered" evidence="1">
    <location>
        <begin position="50"/>
        <end position="74"/>
    </location>
</feature>
<dbReference type="InterPro" id="IPR036397">
    <property type="entry name" value="RNaseH_sf"/>
</dbReference>
<dbReference type="EMBL" id="JAKMXF010000011">
    <property type="protein sequence ID" value="KAI6661465.1"/>
    <property type="molecule type" value="Genomic_DNA"/>
</dbReference>
<keyword evidence="3" id="KW-1185">Reference proteome</keyword>
<dbReference type="Proteomes" id="UP001165289">
    <property type="component" value="Unassembled WGS sequence"/>
</dbReference>
<evidence type="ECO:0000313" key="2">
    <source>
        <dbReference type="EMBL" id="KAI6661465.1"/>
    </source>
</evidence>
<comment type="caution">
    <text evidence="2">The sequence shown here is derived from an EMBL/GenBank/DDBJ whole genome shotgun (WGS) entry which is preliminary data.</text>
</comment>
<reference evidence="2 3" key="1">
    <citation type="journal article" date="2023" name="BMC Biol.">
        <title>The compact genome of the sponge Oopsacas minuta (Hexactinellida) is lacking key metazoan core genes.</title>
        <authorList>
            <person name="Santini S."/>
            <person name="Schenkelaars Q."/>
            <person name="Jourda C."/>
            <person name="Duchesne M."/>
            <person name="Belahbib H."/>
            <person name="Rocher C."/>
            <person name="Selva M."/>
            <person name="Riesgo A."/>
            <person name="Vervoort M."/>
            <person name="Leys S.P."/>
            <person name="Kodjabachian L."/>
            <person name="Le Bivic A."/>
            <person name="Borchiellini C."/>
            <person name="Claverie J.M."/>
            <person name="Renard E."/>
        </authorList>
    </citation>
    <scope>NUCLEOTIDE SEQUENCE [LARGE SCALE GENOMIC DNA]</scope>
    <source>
        <strain evidence="2">SPO-2</strain>
    </source>
</reference>
<proteinExistence type="predicted"/>